<evidence type="ECO:0000313" key="4">
    <source>
        <dbReference type="EMBL" id="ATY85808.1"/>
    </source>
</evidence>
<proteinExistence type="predicted"/>
<sequence length="297" mass="33003">MFRSLHIEATIQYTITPETPVSIRRGGANPVDPGSPDAQVVKYWKAGQWVPVIPGSSIKGVFRSRGEQILKGNGLSVDDVFNHKNDSHKATETRRDSGQQPYDRGRDLYDQQCAASKLFGSLAVGSRIFFEDAVPRDPSAVRLGLREGVGIDRLTGGPAPRALYTYEVVESGEFTGRIVLQNFELWQLKLVVALLQDLHEGRLRLGASTSRGLGRVRVVQDHFQLNCLDYRDGPKPGRRPLRDVFGRSSTDDLEWTADLLRSRAVLEGMEAVEEFSQSLLDPSPETVTRKSAGSERR</sequence>
<dbReference type="Pfam" id="PF03787">
    <property type="entry name" value="RAMPs"/>
    <property type="match status" value="1"/>
</dbReference>
<dbReference type="AlphaFoldDB" id="A0A2K8N8Z2"/>
<dbReference type="InterPro" id="IPR052216">
    <property type="entry name" value="CRISPR_Csm3_endoribonuclease"/>
</dbReference>
<evidence type="ECO:0000256" key="2">
    <source>
        <dbReference type="SAM" id="MobiDB-lite"/>
    </source>
</evidence>
<dbReference type="Proteomes" id="UP000231932">
    <property type="component" value="Chromosome"/>
</dbReference>
<evidence type="ECO:0000259" key="3">
    <source>
        <dbReference type="Pfam" id="PF03787"/>
    </source>
</evidence>
<dbReference type="InterPro" id="IPR005537">
    <property type="entry name" value="RAMP_III_fam"/>
</dbReference>
<evidence type="ECO:0000313" key="5">
    <source>
        <dbReference type="Proteomes" id="UP000231932"/>
    </source>
</evidence>
<dbReference type="RefSeq" id="WP_100668566.1">
    <property type="nucleotide sequence ID" value="NZ_CP024955.1"/>
</dbReference>
<feature type="region of interest" description="Disordered" evidence="2">
    <location>
        <begin position="80"/>
        <end position="103"/>
    </location>
</feature>
<keyword evidence="1" id="KW-0051">Antiviral defense</keyword>
<dbReference type="InterPro" id="IPR013411">
    <property type="entry name" value="CRISPR-assoc_RAMP_Csx7"/>
</dbReference>
<evidence type="ECO:0000256" key="1">
    <source>
        <dbReference type="ARBA" id="ARBA00023118"/>
    </source>
</evidence>
<name>A0A2K8N8Z2_9BACL</name>
<keyword evidence="5" id="KW-1185">Reference proteome</keyword>
<accession>A0A2K8N8Z2</accession>
<dbReference type="NCBIfam" id="TIGR02581">
    <property type="entry name" value="cas_cyan_RAMP"/>
    <property type="match status" value="1"/>
</dbReference>
<dbReference type="GO" id="GO:0051607">
    <property type="term" value="P:defense response to virus"/>
    <property type="evidence" value="ECO:0007669"/>
    <property type="project" value="UniProtKB-KW"/>
</dbReference>
<feature type="domain" description="CRISPR type III-associated protein" evidence="3">
    <location>
        <begin position="15"/>
        <end position="217"/>
    </location>
</feature>
<protein>
    <submittedName>
        <fullName evidence="4">CRISPR-associated RAMP protein</fullName>
    </submittedName>
</protein>
<dbReference type="PANTHER" id="PTHR35579:SF3">
    <property type="entry name" value="CRISPR SYSTEM CMS ENDORIBONUCLEASE CSM3"/>
    <property type="match status" value="1"/>
</dbReference>
<dbReference type="OrthoDB" id="5242922at2"/>
<organism evidence="4 5">
    <name type="scientific">Kyrpidia spormannii</name>
    <dbReference type="NCBI Taxonomy" id="2055160"/>
    <lineage>
        <taxon>Bacteria</taxon>
        <taxon>Bacillati</taxon>
        <taxon>Bacillota</taxon>
        <taxon>Bacilli</taxon>
        <taxon>Bacillales</taxon>
        <taxon>Alicyclobacillaceae</taxon>
        <taxon>Kyrpidia</taxon>
    </lineage>
</organism>
<dbReference type="PANTHER" id="PTHR35579">
    <property type="entry name" value="CRISPR SYSTEM CMS ENDORIBONUCLEASE CSM3"/>
    <property type="match status" value="1"/>
</dbReference>
<dbReference type="EMBL" id="CP024955">
    <property type="protein sequence ID" value="ATY85808.1"/>
    <property type="molecule type" value="Genomic_DNA"/>
</dbReference>
<feature type="region of interest" description="Disordered" evidence="2">
    <location>
        <begin position="276"/>
        <end position="297"/>
    </location>
</feature>
<feature type="compositionally biased region" description="Polar residues" evidence="2">
    <location>
        <begin position="276"/>
        <end position="291"/>
    </location>
</feature>
<reference evidence="5" key="1">
    <citation type="submission" date="2017-11" db="EMBL/GenBank/DDBJ databases">
        <title>Complete Genome Sequence of Kyrpidia sp. Strain EA-1, a thermophilic, hydrogen-oxidizing Bacterium, isolated from the Azores.</title>
        <authorList>
            <person name="Reiner J.E."/>
            <person name="Lapp C.J."/>
            <person name="Bunk B."/>
            <person name="Gescher J."/>
        </authorList>
    </citation>
    <scope>NUCLEOTIDE SEQUENCE [LARGE SCALE GENOMIC DNA]</scope>
    <source>
        <strain evidence="5">EA-1</strain>
    </source>
</reference>
<dbReference type="KEGG" id="kyr:CVV65_13460"/>
<gene>
    <name evidence="4" type="ORF">CVV65_13460</name>
</gene>